<name>A0A5J4S7G1_9ZZZZ</name>
<dbReference type="EMBL" id="SNRY01000347">
    <property type="protein sequence ID" value="KAA6342066.1"/>
    <property type="molecule type" value="Genomic_DNA"/>
</dbReference>
<dbReference type="Gene3D" id="3.40.50.300">
    <property type="entry name" value="P-loop containing nucleotide triphosphate hydrolases"/>
    <property type="match status" value="1"/>
</dbReference>
<evidence type="ECO:0000313" key="1">
    <source>
        <dbReference type="EMBL" id="KAA6342066.1"/>
    </source>
</evidence>
<evidence type="ECO:0008006" key="2">
    <source>
        <dbReference type="Google" id="ProtNLM"/>
    </source>
</evidence>
<proteinExistence type="predicted"/>
<protein>
    <recommendedName>
        <fullName evidence="2">ATPase AAA-type core domain-containing protein</fullName>
    </recommendedName>
</protein>
<organism evidence="1">
    <name type="scientific">termite gut metagenome</name>
    <dbReference type="NCBI Taxonomy" id="433724"/>
    <lineage>
        <taxon>unclassified sequences</taxon>
        <taxon>metagenomes</taxon>
        <taxon>organismal metagenomes</taxon>
    </lineage>
</organism>
<accession>A0A5J4S7G1</accession>
<dbReference type="InterPro" id="IPR027417">
    <property type="entry name" value="P-loop_NTPase"/>
</dbReference>
<sequence length="68" mass="7440">MIVEFSVKNFRSIKELQTISSVATDPKSAEEYSDIDANNIVENGGMKIFKTIGIYGANASGKSNIIKR</sequence>
<reference evidence="1" key="1">
    <citation type="submission" date="2019-03" db="EMBL/GenBank/DDBJ databases">
        <title>Single cell metagenomics reveals metabolic interactions within the superorganism composed of flagellate Streblomastix strix and complex community of Bacteroidetes bacteria on its surface.</title>
        <authorList>
            <person name="Treitli S.C."/>
            <person name="Kolisko M."/>
            <person name="Husnik F."/>
            <person name="Keeling P."/>
            <person name="Hampl V."/>
        </authorList>
    </citation>
    <scope>NUCLEOTIDE SEQUENCE</scope>
    <source>
        <strain evidence="1">STM</strain>
    </source>
</reference>
<comment type="caution">
    <text evidence="1">The sequence shown here is derived from an EMBL/GenBank/DDBJ whole genome shotgun (WGS) entry which is preliminary data.</text>
</comment>
<gene>
    <name evidence="1" type="ORF">EZS27_010167</name>
</gene>
<dbReference type="AlphaFoldDB" id="A0A5J4S7G1"/>